<name>A0A2A4MVZ4_9GAMM</name>
<comment type="caution">
    <text evidence="2">The sequence shown here is derived from an EMBL/GenBank/DDBJ whole genome shotgun (WGS) entry which is preliminary data.</text>
</comment>
<evidence type="ECO:0000313" key="3">
    <source>
        <dbReference type="Proteomes" id="UP000218172"/>
    </source>
</evidence>
<gene>
    <name evidence="2" type="ORF">COC19_00270</name>
</gene>
<sequence length="283" mass="31204">MSASTITMLAIKITAIITTRHKSWLILGLLLSLQACESTREESGKPISNEDSNKAHVLIVGEAQVTPSWLQGNNNPERLVADYLYEALQALADDRLLTPLDDNAHTRFLRVLSYQSDNKIALQGLQDIVLRYLQLSTQASRRGMFEQAEAFIERAKFVDSGHTGIAQAQTLLLSERDSGDLFFELDEAGLAEKSLSVQAQLAHIAQQAKTHNALFLITAPNDEQARWMYAIMREAVSGYRLRGNIERSSSARVRLKIPATDNSSNGNSSNVEINTPVAAPQAN</sequence>
<feature type="compositionally biased region" description="Polar residues" evidence="1">
    <location>
        <begin position="260"/>
        <end position="273"/>
    </location>
</feature>
<proteinExistence type="predicted"/>
<dbReference type="AlphaFoldDB" id="A0A2A4MVZ4"/>
<feature type="region of interest" description="Disordered" evidence="1">
    <location>
        <begin position="258"/>
        <end position="283"/>
    </location>
</feature>
<protein>
    <submittedName>
        <fullName evidence="2">Uncharacterized protein</fullName>
    </submittedName>
</protein>
<reference evidence="3" key="1">
    <citation type="submission" date="2017-08" db="EMBL/GenBank/DDBJ databases">
        <title>A dynamic microbial community with high functional redundancy inhabits the cold, oxic subseafloor aquifer.</title>
        <authorList>
            <person name="Tully B.J."/>
            <person name="Wheat C.G."/>
            <person name="Glazer B.T."/>
            <person name="Huber J.A."/>
        </authorList>
    </citation>
    <scope>NUCLEOTIDE SEQUENCE [LARGE SCALE GENOMIC DNA]</scope>
</reference>
<organism evidence="2 3">
    <name type="scientific">SAR86 cluster bacterium</name>
    <dbReference type="NCBI Taxonomy" id="2030880"/>
    <lineage>
        <taxon>Bacteria</taxon>
        <taxon>Pseudomonadati</taxon>
        <taxon>Pseudomonadota</taxon>
        <taxon>Gammaproteobacteria</taxon>
        <taxon>SAR86 cluster</taxon>
    </lineage>
</organism>
<evidence type="ECO:0000313" key="2">
    <source>
        <dbReference type="EMBL" id="PCH64038.1"/>
    </source>
</evidence>
<accession>A0A2A4MVZ4</accession>
<dbReference type="Proteomes" id="UP000218172">
    <property type="component" value="Unassembled WGS sequence"/>
</dbReference>
<evidence type="ECO:0000256" key="1">
    <source>
        <dbReference type="SAM" id="MobiDB-lite"/>
    </source>
</evidence>
<dbReference type="EMBL" id="NVQR01000003">
    <property type="protein sequence ID" value="PCH64038.1"/>
    <property type="molecule type" value="Genomic_DNA"/>
</dbReference>